<evidence type="ECO:0000256" key="4">
    <source>
        <dbReference type="ARBA" id="ARBA00022452"/>
    </source>
</evidence>
<protein>
    <submittedName>
        <fullName evidence="9">Outer membrane efflux protein</fullName>
    </submittedName>
</protein>
<evidence type="ECO:0000256" key="6">
    <source>
        <dbReference type="ARBA" id="ARBA00023136"/>
    </source>
</evidence>
<keyword evidence="7" id="KW-0998">Cell outer membrane</keyword>
<dbReference type="GO" id="GO:0015562">
    <property type="term" value="F:efflux transmembrane transporter activity"/>
    <property type="evidence" value="ECO:0007669"/>
    <property type="project" value="InterPro"/>
</dbReference>
<feature type="signal peptide" evidence="8">
    <location>
        <begin position="1"/>
        <end position="25"/>
    </location>
</feature>
<keyword evidence="8" id="KW-0732">Signal</keyword>
<feature type="chain" id="PRO_5003228401" evidence="8">
    <location>
        <begin position="26"/>
        <end position="442"/>
    </location>
</feature>
<keyword evidence="5" id="KW-0812">Transmembrane</keyword>
<dbReference type="RefSeq" id="WP_013556057.1">
    <property type="nucleotide sequence ID" value="NC_014958.1"/>
</dbReference>
<dbReference type="Proteomes" id="UP000008635">
    <property type="component" value="Chromosome"/>
</dbReference>
<dbReference type="GO" id="GO:0015288">
    <property type="term" value="F:porin activity"/>
    <property type="evidence" value="ECO:0007669"/>
    <property type="project" value="TreeGrafter"/>
</dbReference>
<comment type="similarity">
    <text evidence="2">Belongs to the outer membrane factor (OMF) (TC 1.B.17) family.</text>
</comment>
<dbReference type="HOGENOM" id="CLU_047374_0_0_0"/>
<evidence type="ECO:0000256" key="3">
    <source>
        <dbReference type="ARBA" id="ARBA00022448"/>
    </source>
</evidence>
<reference evidence="9 10" key="1">
    <citation type="journal article" date="2011" name="Stand. Genomic Sci.">
        <title>Complete genome sequence of Deinococcus maricopensis type strain (LB-34).</title>
        <authorList>
            <person name="Pukall R."/>
            <person name="Zeytun A."/>
            <person name="Lucas S."/>
            <person name="Lapidus A."/>
            <person name="Hammon N."/>
            <person name="Deshpande S."/>
            <person name="Nolan M."/>
            <person name="Cheng J.F."/>
            <person name="Pitluck S."/>
            <person name="Liolios K."/>
            <person name="Pagani I."/>
            <person name="Mikhailova N."/>
            <person name="Ivanova N."/>
            <person name="Mavromatis K."/>
            <person name="Pati A."/>
            <person name="Tapia R."/>
            <person name="Han C."/>
            <person name="Goodwin L."/>
            <person name="Chen A."/>
            <person name="Palaniappan K."/>
            <person name="Land M."/>
            <person name="Hauser L."/>
            <person name="Chang Y.J."/>
            <person name="Jeffries C.D."/>
            <person name="Brambilla E.M."/>
            <person name="Rohde M."/>
            <person name="Goker M."/>
            <person name="Detter J.C."/>
            <person name="Woyke T."/>
            <person name="Bristow J."/>
            <person name="Eisen J.A."/>
            <person name="Markowitz V."/>
            <person name="Hugenholtz P."/>
            <person name="Kyrpides N.C."/>
            <person name="Klenk H.P."/>
        </authorList>
    </citation>
    <scope>NUCLEOTIDE SEQUENCE [LARGE SCALE GENOMIC DNA]</scope>
    <source>
        <strain evidence="10">DSM 21211 / LMG 22137 / NRRL B-23946 / LB-34</strain>
    </source>
</reference>
<keyword evidence="6" id="KW-0472">Membrane</keyword>
<keyword evidence="10" id="KW-1185">Reference proteome</keyword>
<proteinExistence type="inferred from homology"/>
<dbReference type="KEGG" id="dmr:Deima_0898"/>
<reference evidence="10" key="2">
    <citation type="submission" date="2011-01" db="EMBL/GenBank/DDBJ databases">
        <title>The complete genome of Deinococcus maricopensis DSM 21211.</title>
        <authorList>
            <consortium name="US DOE Joint Genome Institute (JGI-PGF)"/>
            <person name="Lucas S."/>
            <person name="Copeland A."/>
            <person name="Lapidus A."/>
            <person name="Goodwin L."/>
            <person name="Pitluck S."/>
            <person name="Kyrpides N."/>
            <person name="Mavromatis K."/>
            <person name="Pagani I."/>
            <person name="Ivanova N."/>
            <person name="Ovchinnikova G."/>
            <person name="Zeytun A."/>
            <person name="Detter J.C."/>
            <person name="Han C."/>
            <person name="Land M."/>
            <person name="Hauser L."/>
            <person name="Markowitz V."/>
            <person name="Cheng J.-F."/>
            <person name="Hugenholtz P."/>
            <person name="Woyke T."/>
            <person name="Wu D."/>
            <person name="Pukall R."/>
            <person name="Gehrich-Schroeter G."/>
            <person name="Brambilla E."/>
            <person name="Klenk H.-P."/>
            <person name="Eisen J.A."/>
        </authorList>
    </citation>
    <scope>NUCLEOTIDE SEQUENCE [LARGE SCALE GENOMIC DNA]</scope>
    <source>
        <strain evidence="10">DSM 21211 / LMG 22137 / NRRL B-23946 / LB-34</strain>
    </source>
</reference>
<organism evidence="9 10">
    <name type="scientific">Deinococcus maricopensis (strain DSM 21211 / LMG 22137 / NRRL B-23946 / LB-34)</name>
    <dbReference type="NCBI Taxonomy" id="709986"/>
    <lineage>
        <taxon>Bacteria</taxon>
        <taxon>Thermotogati</taxon>
        <taxon>Deinococcota</taxon>
        <taxon>Deinococci</taxon>
        <taxon>Deinococcales</taxon>
        <taxon>Deinococcaceae</taxon>
        <taxon>Deinococcus</taxon>
    </lineage>
</organism>
<dbReference type="InterPro" id="IPR051906">
    <property type="entry name" value="TolC-like"/>
</dbReference>
<evidence type="ECO:0000256" key="8">
    <source>
        <dbReference type="SAM" id="SignalP"/>
    </source>
</evidence>
<dbReference type="EMBL" id="CP002454">
    <property type="protein sequence ID" value="ADV66552.1"/>
    <property type="molecule type" value="Genomic_DNA"/>
</dbReference>
<comment type="subcellular location">
    <subcellularLocation>
        <location evidence="1">Cell outer membrane</location>
    </subcellularLocation>
</comment>
<name>E8U663_DEIML</name>
<dbReference type="GO" id="GO:1990281">
    <property type="term" value="C:efflux pump complex"/>
    <property type="evidence" value="ECO:0007669"/>
    <property type="project" value="TreeGrafter"/>
</dbReference>
<gene>
    <name evidence="9" type="ordered locus">Deima_0898</name>
</gene>
<accession>E8U663</accession>
<evidence type="ECO:0000313" key="9">
    <source>
        <dbReference type="EMBL" id="ADV66552.1"/>
    </source>
</evidence>
<evidence type="ECO:0000256" key="5">
    <source>
        <dbReference type="ARBA" id="ARBA00022692"/>
    </source>
</evidence>
<dbReference type="InterPro" id="IPR003423">
    <property type="entry name" value="OMP_efflux"/>
</dbReference>
<sequence precursor="true">MPLQTRPRWALLLLTATLGAAHAQATPLTLDAALAQVNRAPQAQAAALTLQKAQADLNSAQAALGLNVAANGSGGYTAAGGLTLTAGVTATLGVLPWASAQSTLRDAQARLRLAQLSAAETLNATRLNAATTYLNAHLAQLDLDLAAQTLTLRETQLANVTAQRADGNATQESVLNATAAVQTARASVATATATLDAARRSLAATLGTPLDGVTFTSAAPDASAPGDVDALIARARSTSSDVVQAQADVTSAQDALASAQRDRTLPDLNVTARYGANGGGLSAGLNLKAGTASVGYSQPILTSSANSTGSASGDPSLSVSFSGGVNLFAPAQDGQIAGARTQLAQAQLALSLAGQNLELDVRQKYADALNAAAALTVKTTQLQAAQQALATAQARADSGLATPTDVTAAQLAVRQAERDLEAARVSAYTATLKLQNAAGGPQ</sequence>
<evidence type="ECO:0000256" key="1">
    <source>
        <dbReference type="ARBA" id="ARBA00004442"/>
    </source>
</evidence>
<dbReference type="AlphaFoldDB" id="E8U663"/>
<evidence type="ECO:0000256" key="2">
    <source>
        <dbReference type="ARBA" id="ARBA00007613"/>
    </source>
</evidence>
<dbReference type="SUPFAM" id="SSF56954">
    <property type="entry name" value="Outer membrane efflux proteins (OEP)"/>
    <property type="match status" value="1"/>
</dbReference>
<dbReference type="GO" id="GO:0009279">
    <property type="term" value="C:cell outer membrane"/>
    <property type="evidence" value="ECO:0007669"/>
    <property type="project" value="UniProtKB-SubCell"/>
</dbReference>
<dbReference type="eggNOG" id="COG1538">
    <property type="taxonomic scope" value="Bacteria"/>
</dbReference>
<dbReference type="Gene3D" id="1.20.1600.10">
    <property type="entry name" value="Outer membrane efflux proteins (OEP)"/>
    <property type="match status" value="1"/>
</dbReference>
<evidence type="ECO:0000256" key="7">
    <source>
        <dbReference type="ARBA" id="ARBA00023237"/>
    </source>
</evidence>
<dbReference type="Pfam" id="PF02321">
    <property type="entry name" value="OEP"/>
    <property type="match status" value="1"/>
</dbReference>
<evidence type="ECO:0000313" key="10">
    <source>
        <dbReference type="Proteomes" id="UP000008635"/>
    </source>
</evidence>
<keyword evidence="3" id="KW-0813">Transport</keyword>
<keyword evidence="4" id="KW-1134">Transmembrane beta strand</keyword>
<dbReference type="STRING" id="709986.Deima_0898"/>
<dbReference type="PANTHER" id="PTHR30026:SF20">
    <property type="entry name" value="OUTER MEMBRANE PROTEIN TOLC"/>
    <property type="match status" value="1"/>
</dbReference>
<dbReference type="PANTHER" id="PTHR30026">
    <property type="entry name" value="OUTER MEMBRANE PROTEIN TOLC"/>
    <property type="match status" value="1"/>
</dbReference>